<name>A0ABQ3XKN8_9ACTN</name>
<dbReference type="PANTHER" id="PTHR30055">
    <property type="entry name" value="HTH-TYPE TRANSCRIPTIONAL REGULATOR RUTR"/>
    <property type="match status" value="1"/>
</dbReference>
<protein>
    <submittedName>
        <fullName evidence="6">TetR family transcriptional regulator</fullName>
    </submittedName>
</protein>
<sequence length="189" mass="20744">MSRWEPGAADRLHTAALELAAEHGFAAITVPQITARAGLTTRTFFRHFTDKREVLFTGETVLPAVMAEVFAGAPPELTPMEVITTGLRDVVAPRFEGRRENLRLRRGIVQSDEGLRERELRKRSLIAEAGAAGFRDRGLSDLEATLAAQLAATIIDTAVSRWLDEDTERPLADIVLETTVALRSVTGRP</sequence>
<evidence type="ECO:0000313" key="6">
    <source>
        <dbReference type="EMBL" id="GID59073.1"/>
    </source>
</evidence>
<dbReference type="PANTHER" id="PTHR30055:SF238">
    <property type="entry name" value="MYCOFACTOCIN BIOSYNTHESIS TRANSCRIPTIONAL REGULATOR MFTR-RELATED"/>
    <property type="match status" value="1"/>
</dbReference>
<keyword evidence="1" id="KW-0805">Transcription regulation</keyword>
<feature type="DNA-binding region" description="H-T-H motif" evidence="4">
    <location>
        <begin position="29"/>
        <end position="48"/>
    </location>
</feature>
<dbReference type="InterPro" id="IPR050109">
    <property type="entry name" value="HTH-type_TetR-like_transc_reg"/>
</dbReference>
<comment type="caution">
    <text evidence="6">The sequence shown here is derived from an EMBL/GenBank/DDBJ whole genome shotgun (WGS) entry which is preliminary data.</text>
</comment>
<dbReference type="RefSeq" id="WP_203804763.1">
    <property type="nucleotide sequence ID" value="NZ_BAAAQE010000094.1"/>
</dbReference>
<gene>
    <name evidence="6" type="ORF">Aco03nite_074770</name>
</gene>
<accession>A0ABQ3XKN8</accession>
<dbReference type="InterPro" id="IPR009057">
    <property type="entry name" value="Homeodomain-like_sf"/>
</dbReference>
<dbReference type="PROSITE" id="PS01081">
    <property type="entry name" value="HTH_TETR_1"/>
    <property type="match status" value="1"/>
</dbReference>
<dbReference type="Pfam" id="PF00440">
    <property type="entry name" value="TetR_N"/>
    <property type="match status" value="1"/>
</dbReference>
<dbReference type="InterPro" id="IPR001647">
    <property type="entry name" value="HTH_TetR"/>
</dbReference>
<dbReference type="EMBL" id="BOMG01000094">
    <property type="protein sequence ID" value="GID59073.1"/>
    <property type="molecule type" value="Genomic_DNA"/>
</dbReference>
<evidence type="ECO:0000256" key="3">
    <source>
        <dbReference type="ARBA" id="ARBA00023163"/>
    </source>
</evidence>
<evidence type="ECO:0000256" key="1">
    <source>
        <dbReference type="ARBA" id="ARBA00023015"/>
    </source>
</evidence>
<keyword evidence="7" id="KW-1185">Reference proteome</keyword>
<dbReference type="SUPFAM" id="SSF46689">
    <property type="entry name" value="Homeodomain-like"/>
    <property type="match status" value="1"/>
</dbReference>
<organism evidence="6 7">
    <name type="scientific">Actinoplanes couchii</name>
    <dbReference type="NCBI Taxonomy" id="403638"/>
    <lineage>
        <taxon>Bacteria</taxon>
        <taxon>Bacillati</taxon>
        <taxon>Actinomycetota</taxon>
        <taxon>Actinomycetes</taxon>
        <taxon>Micromonosporales</taxon>
        <taxon>Micromonosporaceae</taxon>
        <taxon>Actinoplanes</taxon>
    </lineage>
</organism>
<reference evidence="6 7" key="1">
    <citation type="submission" date="2021-01" db="EMBL/GenBank/DDBJ databases">
        <title>Whole genome shotgun sequence of Actinoplanes couchii NBRC 106145.</title>
        <authorList>
            <person name="Komaki H."/>
            <person name="Tamura T."/>
        </authorList>
    </citation>
    <scope>NUCLEOTIDE SEQUENCE [LARGE SCALE GENOMIC DNA]</scope>
    <source>
        <strain evidence="6 7">NBRC 106145</strain>
    </source>
</reference>
<evidence type="ECO:0000256" key="4">
    <source>
        <dbReference type="PROSITE-ProRule" id="PRU00335"/>
    </source>
</evidence>
<dbReference type="Proteomes" id="UP000612282">
    <property type="component" value="Unassembled WGS sequence"/>
</dbReference>
<dbReference type="PRINTS" id="PR00455">
    <property type="entry name" value="HTHTETR"/>
</dbReference>
<feature type="domain" description="HTH tetR-type" evidence="5">
    <location>
        <begin position="6"/>
        <end position="66"/>
    </location>
</feature>
<evidence type="ECO:0000256" key="2">
    <source>
        <dbReference type="ARBA" id="ARBA00023125"/>
    </source>
</evidence>
<dbReference type="Gene3D" id="1.10.357.10">
    <property type="entry name" value="Tetracycline Repressor, domain 2"/>
    <property type="match status" value="1"/>
</dbReference>
<evidence type="ECO:0000313" key="7">
    <source>
        <dbReference type="Proteomes" id="UP000612282"/>
    </source>
</evidence>
<keyword evidence="3" id="KW-0804">Transcription</keyword>
<dbReference type="PROSITE" id="PS50977">
    <property type="entry name" value="HTH_TETR_2"/>
    <property type="match status" value="1"/>
</dbReference>
<evidence type="ECO:0000259" key="5">
    <source>
        <dbReference type="PROSITE" id="PS50977"/>
    </source>
</evidence>
<keyword evidence="2 4" id="KW-0238">DNA-binding</keyword>
<proteinExistence type="predicted"/>
<dbReference type="InterPro" id="IPR023772">
    <property type="entry name" value="DNA-bd_HTH_TetR-type_CS"/>
</dbReference>